<protein>
    <recommendedName>
        <fullName evidence="4">5-formyltetrahydrofolate cyclo-ligase</fullName>
        <ecNumber evidence="4">6.3.3.2</ecNumber>
    </recommendedName>
</protein>
<comment type="catalytic activity">
    <reaction evidence="4">
        <text>(6S)-5-formyl-5,6,7,8-tetrahydrofolate + ATP = (6R)-5,10-methenyltetrahydrofolate + ADP + phosphate</text>
        <dbReference type="Rhea" id="RHEA:10488"/>
        <dbReference type="ChEBI" id="CHEBI:30616"/>
        <dbReference type="ChEBI" id="CHEBI:43474"/>
        <dbReference type="ChEBI" id="CHEBI:57455"/>
        <dbReference type="ChEBI" id="CHEBI:57457"/>
        <dbReference type="ChEBI" id="CHEBI:456216"/>
        <dbReference type="EC" id="6.3.3.2"/>
    </reaction>
</comment>
<evidence type="ECO:0000256" key="5">
    <source>
        <dbReference type="SAM" id="MobiDB-lite"/>
    </source>
</evidence>
<dbReference type="PANTHER" id="PTHR23407">
    <property type="entry name" value="ATPASE INHIBITOR/5-FORMYLTETRAHYDROFOLATE CYCLO-LIGASE"/>
    <property type="match status" value="1"/>
</dbReference>
<dbReference type="EC" id="6.3.3.2" evidence="4"/>
<dbReference type="GO" id="GO:0035999">
    <property type="term" value="P:tetrahydrofolate interconversion"/>
    <property type="evidence" value="ECO:0007669"/>
    <property type="project" value="TreeGrafter"/>
</dbReference>
<dbReference type="GO" id="GO:0046872">
    <property type="term" value="F:metal ion binding"/>
    <property type="evidence" value="ECO:0007669"/>
    <property type="project" value="UniProtKB-KW"/>
</dbReference>
<dbReference type="Proteomes" id="UP000256794">
    <property type="component" value="Unassembled WGS sequence"/>
</dbReference>
<dbReference type="GO" id="GO:0009396">
    <property type="term" value="P:folic acid-containing compound biosynthetic process"/>
    <property type="evidence" value="ECO:0007669"/>
    <property type="project" value="TreeGrafter"/>
</dbReference>
<dbReference type="InterPro" id="IPR024185">
    <property type="entry name" value="FTHF_cligase-like_sf"/>
</dbReference>
<gene>
    <name evidence="6" type="ORF">ATH84_102631</name>
</gene>
<accession>A0AAQ0HGA6</accession>
<feature type="region of interest" description="Disordered" evidence="5">
    <location>
        <begin position="1"/>
        <end position="26"/>
    </location>
</feature>
<dbReference type="InterPro" id="IPR002698">
    <property type="entry name" value="FTHF_cligase"/>
</dbReference>
<evidence type="ECO:0000256" key="2">
    <source>
        <dbReference type="ARBA" id="ARBA00022741"/>
    </source>
</evidence>
<comment type="similarity">
    <text evidence="1 4">Belongs to the 5-formyltetrahydrofolate cyclo-ligase family.</text>
</comment>
<dbReference type="EMBL" id="QUMX01000026">
    <property type="protein sequence ID" value="REG39566.1"/>
    <property type="molecule type" value="Genomic_DNA"/>
</dbReference>
<comment type="caution">
    <text evidence="6">The sequence shown here is derived from an EMBL/GenBank/DDBJ whole genome shotgun (WGS) entry which is preliminary data.</text>
</comment>
<organism evidence="6 7">
    <name type="scientific">Paracoccus versutus</name>
    <name type="common">Thiobacillus versutus</name>
    <dbReference type="NCBI Taxonomy" id="34007"/>
    <lineage>
        <taxon>Bacteria</taxon>
        <taxon>Pseudomonadati</taxon>
        <taxon>Pseudomonadota</taxon>
        <taxon>Alphaproteobacteria</taxon>
        <taxon>Rhodobacterales</taxon>
        <taxon>Paracoccaceae</taxon>
        <taxon>Paracoccus</taxon>
    </lineage>
</organism>
<dbReference type="SUPFAM" id="SSF100950">
    <property type="entry name" value="NagB/RpiA/CoA transferase-like"/>
    <property type="match status" value="1"/>
</dbReference>
<dbReference type="PANTHER" id="PTHR23407:SF1">
    <property type="entry name" value="5-FORMYLTETRAHYDROFOLATE CYCLO-LIGASE"/>
    <property type="match status" value="1"/>
</dbReference>
<keyword evidence="2 4" id="KW-0547">Nucleotide-binding</keyword>
<name>A0AAQ0HGA6_PARVE</name>
<sequence>MIRMQPSTAGPGGADGDEQGGSPPCQAARIAPDYFDPLAVDAKQARDVARWRKARREELLAHRAGLSIAARQTAAAAIARALDEVLAAHLPDPRGRVIAGYWPIRSEPDLRPWLARLHERGAIPALPEVVRPASPLVFRPWHPGAAMRRGHWNIPVPASAETVAPEVVLAPLVGWDGAGYRLGYGGGYFDRTLAARQPLAIGVGLQAARLATIYPQPHDIRLAAIVTERGLQYPPRPGMA</sequence>
<keyword evidence="3 4" id="KW-0067">ATP-binding</keyword>
<evidence type="ECO:0000256" key="4">
    <source>
        <dbReference type="RuleBase" id="RU361279"/>
    </source>
</evidence>
<dbReference type="Gene3D" id="3.40.50.10420">
    <property type="entry name" value="NagB/RpiA/CoA transferase-like"/>
    <property type="match status" value="1"/>
</dbReference>
<evidence type="ECO:0000313" key="6">
    <source>
        <dbReference type="EMBL" id="REG39566.1"/>
    </source>
</evidence>
<evidence type="ECO:0000313" key="7">
    <source>
        <dbReference type="Proteomes" id="UP000256794"/>
    </source>
</evidence>
<dbReference type="GO" id="GO:0005524">
    <property type="term" value="F:ATP binding"/>
    <property type="evidence" value="ECO:0007669"/>
    <property type="project" value="UniProtKB-KW"/>
</dbReference>
<keyword evidence="7" id="KW-1185">Reference proteome</keyword>
<dbReference type="AlphaFoldDB" id="A0AAQ0HGA6"/>
<keyword evidence="4" id="KW-0479">Metal-binding</keyword>
<keyword evidence="4" id="KW-0460">Magnesium</keyword>
<dbReference type="NCBIfam" id="TIGR02727">
    <property type="entry name" value="MTHFS_bact"/>
    <property type="match status" value="1"/>
</dbReference>
<dbReference type="GO" id="GO:0030272">
    <property type="term" value="F:5-formyltetrahydrofolate cyclo-ligase activity"/>
    <property type="evidence" value="ECO:0007669"/>
    <property type="project" value="UniProtKB-EC"/>
</dbReference>
<dbReference type="InterPro" id="IPR037171">
    <property type="entry name" value="NagB/RpiA_transferase-like"/>
</dbReference>
<evidence type="ECO:0000256" key="3">
    <source>
        <dbReference type="ARBA" id="ARBA00022840"/>
    </source>
</evidence>
<evidence type="ECO:0000256" key="1">
    <source>
        <dbReference type="ARBA" id="ARBA00010638"/>
    </source>
</evidence>
<proteinExistence type="inferred from homology"/>
<comment type="cofactor">
    <cofactor evidence="4">
        <name>Mg(2+)</name>
        <dbReference type="ChEBI" id="CHEBI:18420"/>
    </cofactor>
</comment>
<reference evidence="6 7" key="1">
    <citation type="submission" date="2018-08" db="EMBL/GenBank/DDBJ databases">
        <title>Genomic Encyclopedia of Archaeal and Bacterial Type Strains, Phase II (KMG-II): from individual species to whole genera.</title>
        <authorList>
            <person name="Goeker M."/>
        </authorList>
    </citation>
    <scope>NUCLEOTIDE SEQUENCE [LARGE SCALE GENOMIC DNA]</scope>
    <source>
        <strain evidence="6 7">DSM 582</strain>
    </source>
</reference>
<dbReference type="Pfam" id="PF01812">
    <property type="entry name" value="5-FTHF_cyc-lig"/>
    <property type="match status" value="1"/>
</dbReference>